<keyword evidence="5" id="KW-0233">DNA recombination</keyword>
<reference evidence="6 7" key="1">
    <citation type="submission" date="2018-09" db="EMBL/GenBank/DDBJ databases">
        <authorList>
            <person name="Tagini F."/>
        </authorList>
    </citation>
    <scope>NUCLEOTIDE SEQUENCE [LARGE SCALE GENOMIC DNA]</scope>
    <source>
        <strain evidence="6 7">MK142</strain>
    </source>
</reference>
<dbReference type="InterPro" id="IPR001207">
    <property type="entry name" value="Transposase_mutator"/>
</dbReference>
<accession>A0A498QVL3</accession>
<dbReference type="EMBL" id="UPHU01000001">
    <property type="protein sequence ID" value="VBA55759.1"/>
    <property type="molecule type" value="Genomic_DNA"/>
</dbReference>
<keyword evidence="3" id="KW-0815">Transposition</keyword>
<sequence length="101" mass="11256">MGHRCIGDTVRDANRQSHLVSITGLQIAIERVNKEIKRRTDVVGILPDRNALIRLVGAVLAEQHDEWAESRRFLGLEILSKSRVTTDTPPEQEATTAELTA</sequence>
<evidence type="ECO:0000256" key="4">
    <source>
        <dbReference type="ARBA" id="ARBA00023125"/>
    </source>
</evidence>
<evidence type="ECO:0000256" key="5">
    <source>
        <dbReference type="ARBA" id="ARBA00023172"/>
    </source>
</evidence>
<organism evidence="6 7">
    <name type="scientific">Mycobacterium pseudokansasii</name>
    <dbReference type="NCBI Taxonomy" id="2341080"/>
    <lineage>
        <taxon>Bacteria</taxon>
        <taxon>Bacillati</taxon>
        <taxon>Actinomycetota</taxon>
        <taxon>Actinomycetes</taxon>
        <taxon>Mycobacteriales</taxon>
        <taxon>Mycobacteriaceae</taxon>
        <taxon>Mycobacterium</taxon>
    </lineage>
</organism>
<keyword evidence="7" id="KW-1185">Reference proteome</keyword>
<protein>
    <recommendedName>
        <fullName evidence="8">Mutator family transposase</fullName>
    </recommendedName>
</protein>
<dbReference type="Proteomes" id="UP000268285">
    <property type="component" value="Unassembled WGS sequence"/>
</dbReference>
<proteinExistence type="inferred from homology"/>
<keyword evidence="4" id="KW-0238">DNA-binding</keyword>
<evidence type="ECO:0000256" key="3">
    <source>
        <dbReference type="ARBA" id="ARBA00022578"/>
    </source>
</evidence>
<gene>
    <name evidence="6" type="ORF">LAUMK142_05240</name>
</gene>
<dbReference type="GO" id="GO:0004803">
    <property type="term" value="F:transposase activity"/>
    <property type="evidence" value="ECO:0007669"/>
    <property type="project" value="InterPro"/>
</dbReference>
<comment type="similarity">
    <text evidence="2">Belongs to the transposase mutator family.</text>
</comment>
<dbReference type="GO" id="GO:0003677">
    <property type="term" value="F:DNA binding"/>
    <property type="evidence" value="ECO:0007669"/>
    <property type="project" value="UniProtKB-KW"/>
</dbReference>
<evidence type="ECO:0000256" key="2">
    <source>
        <dbReference type="ARBA" id="ARBA00010961"/>
    </source>
</evidence>
<dbReference type="AlphaFoldDB" id="A0A498QVL3"/>
<dbReference type="Pfam" id="PF00872">
    <property type="entry name" value="Transposase_mut"/>
    <property type="match status" value="1"/>
</dbReference>
<name>A0A498QVL3_9MYCO</name>
<evidence type="ECO:0000313" key="7">
    <source>
        <dbReference type="Proteomes" id="UP000268285"/>
    </source>
</evidence>
<evidence type="ECO:0000313" key="6">
    <source>
        <dbReference type="EMBL" id="VBA55759.1"/>
    </source>
</evidence>
<comment type="function">
    <text evidence="1">Required for the transposition of the insertion element.</text>
</comment>
<evidence type="ECO:0008006" key="8">
    <source>
        <dbReference type="Google" id="ProtNLM"/>
    </source>
</evidence>
<dbReference type="GO" id="GO:0006313">
    <property type="term" value="P:DNA transposition"/>
    <property type="evidence" value="ECO:0007669"/>
    <property type="project" value="InterPro"/>
</dbReference>
<evidence type="ECO:0000256" key="1">
    <source>
        <dbReference type="ARBA" id="ARBA00002190"/>
    </source>
</evidence>